<dbReference type="CDD" id="cd18084">
    <property type="entry name" value="RsmE-like"/>
    <property type="match status" value="1"/>
</dbReference>
<dbReference type="Gene3D" id="2.40.240.20">
    <property type="entry name" value="Hypothetical PUA domain-like, domain 1"/>
    <property type="match status" value="1"/>
</dbReference>
<dbReference type="AlphaFoldDB" id="A0AB35BY90"/>
<proteinExistence type="inferred from homology"/>
<reference evidence="15" key="1">
    <citation type="submission" date="2021-03" db="EMBL/GenBank/DDBJ databases">
        <title>Identification and antibiotic profiling of Wohlfahrtiimonas chitiniclastica, an underestimated human pathogen.</title>
        <authorList>
            <person name="Kopf A."/>
            <person name="Bunk B."/>
            <person name="Coldewey S."/>
            <person name="Gunzer F."/>
            <person name="Riedel T."/>
            <person name="Schroettner P."/>
        </authorList>
    </citation>
    <scope>NUCLEOTIDE SEQUENCE</scope>
    <source>
        <strain evidence="15">DSM 100917</strain>
    </source>
</reference>
<evidence type="ECO:0000256" key="11">
    <source>
        <dbReference type="ARBA" id="ARBA00047944"/>
    </source>
</evidence>
<comment type="function">
    <text evidence="10 12">Specifically methylates the N3 position of the uracil ring of uridine 1498 (m3U1498) in 16S rRNA. Acts on the fully assembled 30S ribosomal subunit.</text>
</comment>
<evidence type="ECO:0000256" key="7">
    <source>
        <dbReference type="ARBA" id="ARBA00022603"/>
    </source>
</evidence>
<dbReference type="RefSeq" id="WP_213403820.1">
    <property type="nucleotide sequence ID" value="NZ_JAGIBT010000003.1"/>
</dbReference>
<dbReference type="GO" id="GO:0005737">
    <property type="term" value="C:cytoplasm"/>
    <property type="evidence" value="ECO:0007669"/>
    <property type="project" value="UniProtKB-SubCell"/>
</dbReference>
<dbReference type="NCBIfam" id="TIGR00046">
    <property type="entry name" value="RsmE family RNA methyltransferase"/>
    <property type="match status" value="1"/>
</dbReference>
<comment type="catalytic activity">
    <reaction evidence="11 12">
        <text>uridine(1498) in 16S rRNA + S-adenosyl-L-methionine = N(3)-methyluridine(1498) in 16S rRNA + S-adenosyl-L-homocysteine + H(+)</text>
        <dbReference type="Rhea" id="RHEA:42920"/>
        <dbReference type="Rhea" id="RHEA-COMP:10283"/>
        <dbReference type="Rhea" id="RHEA-COMP:10284"/>
        <dbReference type="ChEBI" id="CHEBI:15378"/>
        <dbReference type="ChEBI" id="CHEBI:57856"/>
        <dbReference type="ChEBI" id="CHEBI:59789"/>
        <dbReference type="ChEBI" id="CHEBI:65315"/>
        <dbReference type="ChEBI" id="CHEBI:74502"/>
        <dbReference type="EC" id="2.1.1.193"/>
    </reaction>
</comment>
<dbReference type="SUPFAM" id="SSF88697">
    <property type="entry name" value="PUA domain-like"/>
    <property type="match status" value="1"/>
</dbReference>
<evidence type="ECO:0000259" key="13">
    <source>
        <dbReference type="Pfam" id="PF04452"/>
    </source>
</evidence>
<dbReference type="InterPro" id="IPR046887">
    <property type="entry name" value="RsmE_PUA-like"/>
</dbReference>
<evidence type="ECO:0000256" key="4">
    <source>
        <dbReference type="ARBA" id="ARBA00013673"/>
    </source>
</evidence>
<organism evidence="15 16">
    <name type="scientific">Wohlfahrtiimonas chitiniclastica</name>
    <dbReference type="NCBI Taxonomy" id="400946"/>
    <lineage>
        <taxon>Bacteria</taxon>
        <taxon>Pseudomonadati</taxon>
        <taxon>Pseudomonadota</taxon>
        <taxon>Gammaproteobacteria</taxon>
        <taxon>Cardiobacteriales</taxon>
        <taxon>Ignatzschineriaceae</taxon>
        <taxon>Wohlfahrtiimonas</taxon>
    </lineage>
</organism>
<dbReference type="PANTHER" id="PTHR30027">
    <property type="entry name" value="RIBOSOMAL RNA SMALL SUBUNIT METHYLTRANSFERASE E"/>
    <property type="match status" value="1"/>
</dbReference>
<evidence type="ECO:0000256" key="1">
    <source>
        <dbReference type="ARBA" id="ARBA00004496"/>
    </source>
</evidence>
<dbReference type="SUPFAM" id="SSF75217">
    <property type="entry name" value="alpha/beta knot"/>
    <property type="match status" value="1"/>
</dbReference>
<evidence type="ECO:0000256" key="9">
    <source>
        <dbReference type="ARBA" id="ARBA00022691"/>
    </source>
</evidence>
<dbReference type="InterPro" id="IPR015947">
    <property type="entry name" value="PUA-like_sf"/>
</dbReference>
<evidence type="ECO:0000313" key="16">
    <source>
        <dbReference type="Proteomes" id="UP000680020"/>
    </source>
</evidence>
<dbReference type="PANTHER" id="PTHR30027:SF3">
    <property type="entry name" value="16S RRNA (URACIL(1498)-N(3))-METHYLTRANSFERASE"/>
    <property type="match status" value="1"/>
</dbReference>
<dbReference type="InterPro" id="IPR006700">
    <property type="entry name" value="RsmE"/>
</dbReference>
<dbReference type="Gene3D" id="3.40.1280.10">
    <property type="match status" value="1"/>
</dbReference>
<evidence type="ECO:0000256" key="10">
    <source>
        <dbReference type="ARBA" id="ARBA00025699"/>
    </source>
</evidence>
<evidence type="ECO:0000256" key="6">
    <source>
        <dbReference type="ARBA" id="ARBA00022552"/>
    </source>
</evidence>
<evidence type="ECO:0000256" key="5">
    <source>
        <dbReference type="ARBA" id="ARBA00022490"/>
    </source>
</evidence>
<evidence type="ECO:0000313" key="15">
    <source>
        <dbReference type="EMBL" id="MBS7824644.1"/>
    </source>
</evidence>
<feature type="domain" description="Ribosomal RNA small subunit methyltransferase E PUA-like" evidence="14">
    <location>
        <begin position="17"/>
        <end position="62"/>
    </location>
</feature>
<comment type="subcellular location">
    <subcellularLocation>
        <location evidence="1 12">Cytoplasm</location>
    </subcellularLocation>
</comment>
<evidence type="ECO:0000256" key="3">
    <source>
        <dbReference type="ARBA" id="ARBA00012328"/>
    </source>
</evidence>
<dbReference type="InterPro" id="IPR029026">
    <property type="entry name" value="tRNA_m1G_MTases_N"/>
</dbReference>
<dbReference type="Pfam" id="PF20260">
    <property type="entry name" value="PUA_4"/>
    <property type="match status" value="1"/>
</dbReference>
<dbReference type="PIRSF" id="PIRSF015601">
    <property type="entry name" value="MTase_slr0722"/>
    <property type="match status" value="1"/>
</dbReference>
<dbReference type="GO" id="GO:0070475">
    <property type="term" value="P:rRNA base methylation"/>
    <property type="evidence" value="ECO:0007669"/>
    <property type="project" value="TreeGrafter"/>
</dbReference>
<sequence length="245" mass="27282">MRIYTQEPLAPHAAVELKDPQFNHIVRVMRKKVGDHLVLFNGEGGEYPAIISDIGKRSLTVTLHAHIAIDRSAPFDVHLIQSFAKFDKMDFVFQKAVELGVNRITPFMSEHSSFKLNDSDKQEKKLSHWQGILESACEQSGLNKVPMLTPFASLKNIESLLLDRPYLILSPTAECSLGHWIKNHQTEHAFGIIIGPEGGFSEAELAWLSSQDNCHPVTLGPRILRTETAALSVISSLHALLGDWA</sequence>
<name>A0AB35BY90_9GAMM</name>
<evidence type="ECO:0000256" key="8">
    <source>
        <dbReference type="ARBA" id="ARBA00022679"/>
    </source>
</evidence>
<keyword evidence="5 12" id="KW-0963">Cytoplasm</keyword>
<dbReference type="InterPro" id="IPR046886">
    <property type="entry name" value="RsmE_MTase_dom"/>
</dbReference>
<keyword evidence="6 12" id="KW-0698">rRNA processing</keyword>
<comment type="similarity">
    <text evidence="2 12">Belongs to the RNA methyltransferase RsmE family.</text>
</comment>
<evidence type="ECO:0000256" key="12">
    <source>
        <dbReference type="PIRNR" id="PIRNR015601"/>
    </source>
</evidence>
<dbReference type="Pfam" id="PF04452">
    <property type="entry name" value="Methyltrans_RNA"/>
    <property type="match status" value="1"/>
</dbReference>
<evidence type="ECO:0000256" key="2">
    <source>
        <dbReference type="ARBA" id="ARBA00005528"/>
    </source>
</evidence>
<protein>
    <recommendedName>
        <fullName evidence="4 12">Ribosomal RNA small subunit methyltransferase E</fullName>
        <ecNumber evidence="3 12">2.1.1.193</ecNumber>
    </recommendedName>
</protein>
<dbReference type="EC" id="2.1.1.193" evidence="3 12"/>
<feature type="domain" description="Ribosomal RNA small subunit methyltransferase E methyltransferase" evidence="13">
    <location>
        <begin position="73"/>
        <end position="237"/>
    </location>
</feature>
<dbReference type="GO" id="GO:0070042">
    <property type="term" value="F:rRNA (uridine-N3-)-methyltransferase activity"/>
    <property type="evidence" value="ECO:0007669"/>
    <property type="project" value="TreeGrafter"/>
</dbReference>
<keyword evidence="9 12" id="KW-0949">S-adenosyl-L-methionine</keyword>
<keyword evidence="8 12" id="KW-0808">Transferase</keyword>
<evidence type="ECO:0000259" key="14">
    <source>
        <dbReference type="Pfam" id="PF20260"/>
    </source>
</evidence>
<gene>
    <name evidence="15" type="ORF">J7561_05425</name>
</gene>
<keyword evidence="7 12" id="KW-0489">Methyltransferase</keyword>
<dbReference type="NCBIfam" id="NF008692">
    <property type="entry name" value="PRK11713.1-5"/>
    <property type="match status" value="1"/>
</dbReference>
<comment type="caution">
    <text evidence="15">The sequence shown here is derived from an EMBL/GenBank/DDBJ whole genome shotgun (WGS) entry which is preliminary data.</text>
</comment>
<dbReference type="EMBL" id="JAGIBU010000003">
    <property type="protein sequence ID" value="MBS7824644.1"/>
    <property type="molecule type" value="Genomic_DNA"/>
</dbReference>
<accession>A0AB35BY90</accession>
<dbReference type="Proteomes" id="UP000680020">
    <property type="component" value="Unassembled WGS sequence"/>
</dbReference>
<dbReference type="InterPro" id="IPR029028">
    <property type="entry name" value="Alpha/beta_knot_MTases"/>
</dbReference>